<dbReference type="InterPro" id="IPR039420">
    <property type="entry name" value="WalR-like"/>
</dbReference>
<dbReference type="Proteomes" id="UP001592531">
    <property type="component" value="Unassembled WGS sequence"/>
</dbReference>
<feature type="domain" description="HTH luxR-type" evidence="2">
    <location>
        <begin position="57"/>
        <end position="114"/>
    </location>
</feature>
<dbReference type="InterPro" id="IPR016032">
    <property type="entry name" value="Sig_transdc_resp-reg_C-effctor"/>
</dbReference>
<keyword evidence="4" id="KW-1185">Reference proteome</keyword>
<dbReference type="PANTHER" id="PTHR43214">
    <property type="entry name" value="TWO-COMPONENT RESPONSE REGULATOR"/>
    <property type="match status" value="1"/>
</dbReference>
<dbReference type="SUPFAM" id="SSF46894">
    <property type="entry name" value="C-terminal effector domain of the bipartite response regulators"/>
    <property type="match status" value="2"/>
</dbReference>
<dbReference type="RefSeq" id="WP_380542735.1">
    <property type="nucleotide sequence ID" value="NZ_JBHFAB010000030.1"/>
</dbReference>
<evidence type="ECO:0000259" key="2">
    <source>
        <dbReference type="SMART" id="SM00421"/>
    </source>
</evidence>
<feature type="domain" description="HTH luxR-type" evidence="2">
    <location>
        <begin position="160"/>
        <end position="217"/>
    </location>
</feature>
<dbReference type="Gene3D" id="1.10.10.10">
    <property type="entry name" value="Winged helix-like DNA-binding domain superfamily/Winged helix DNA-binding domain"/>
    <property type="match status" value="2"/>
</dbReference>
<accession>A0ABV6W4W4</accession>
<keyword evidence="1" id="KW-0238">DNA-binding</keyword>
<dbReference type="InterPro" id="IPR000792">
    <property type="entry name" value="Tscrpt_reg_LuxR_C"/>
</dbReference>
<reference evidence="3 4" key="1">
    <citation type="submission" date="2024-09" db="EMBL/GenBank/DDBJ databases">
        <authorList>
            <person name="Lee S.D."/>
        </authorList>
    </citation>
    <scope>NUCLEOTIDE SEQUENCE [LARGE SCALE GENOMIC DNA]</scope>
    <source>
        <strain evidence="3 4">N8-3</strain>
    </source>
</reference>
<name>A0ABV6W4W4_9ACTN</name>
<dbReference type="PANTHER" id="PTHR43214:SF43">
    <property type="entry name" value="TWO-COMPONENT RESPONSE REGULATOR"/>
    <property type="match status" value="1"/>
</dbReference>
<gene>
    <name evidence="3" type="ORF">ACEZDE_29725</name>
</gene>
<evidence type="ECO:0000313" key="4">
    <source>
        <dbReference type="Proteomes" id="UP001592531"/>
    </source>
</evidence>
<dbReference type="EMBL" id="JBHFAB010000030">
    <property type="protein sequence ID" value="MFC1420793.1"/>
    <property type="molecule type" value="Genomic_DNA"/>
</dbReference>
<sequence length="228" mass="23991">MIDPPVEIAGRRALREAAVSVGAQLDDAQVAVMTRALVLTLELPRPSGVRPVVVASGIGLDETELALLRLLAYDLSDAEICRQRGLARTALRVRLRGLFVKLGVESRLQAVAVAYETGILGGGHSGPMAGPVSPPAALAVAVGAAGRPVTLNAAEVPSKAFGLTGDQLQVLRLVADGLDNLEIGYRLDLTRDQVKHRMQALYRASGALSRTALPAWGRRVGLLGGEQR</sequence>
<proteinExistence type="predicted"/>
<comment type="caution">
    <text evidence="3">The sequence shown here is derived from an EMBL/GenBank/DDBJ whole genome shotgun (WGS) entry which is preliminary data.</text>
</comment>
<dbReference type="InterPro" id="IPR036388">
    <property type="entry name" value="WH-like_DNA-bd_sf"/>
</dbReference>
<evidence type="ECO:0000313" key="3">
    <source>
        <dbReference type="EMBL" id="MFC1420793.1"/>
    </source>
</evidence>
<organism evidence="3 4">
    <name type="scientific">Streptacidiphilus cavernicola</name>
    <dbReference type="NCBI Taxonomy" id="3342716"/>
    <lineage>
        <taxon>Bacteria</taxon>
        <taxon>Bacillati</taxon>
        <taxon>Actinomycetota</taxon>
        <taxon>Actinomycetes</taxon>
        <taxon>Kitasatosporales</taxon>
        <taxon>Streptomycetaceae</taxon>
        <taxon>Streptacidiphilus</taxon>
    </lineage>
</organism>
<dbReference type="SMART" id="SM00421">
    <property type="entry name" value="HTH_LUXR"/>
    <property type="match status" value="2"/>
</dbReference>
<protein>
    <recommendedName>
        <fullName evidence="2">HTH luxR-type domain-containing protein</fullName>
    </recommendedName>
</protein>
<evidence type="ECO:0000256" key="1">
    <source>
        <dbReference type="ARBA" id="ARBA00023125"/>
    </source>
</evidence>